<name>A0ABW8TSW4_9CLOT</name>
<evidence type="ECO:0000256" key="1">
    <source>
        <dbReference type="SAM" id="MobiDB-lite"/>
    </source>
</evidence>
<organism evidence="2 3">
    <name type="scientific">Candidatus Clostridium radicumherbarum</name>
    <dbReference type="NCBI Taxonomy" id="3381662"/>
    <lineage>
        <taxon>Bacteria</taxon>
        <taxon>Bacillati</taxon>
        <taxon>Bacillota</taxon>
        <taxon>Clostridia</taxon>
        <taxon>Eubacteriales</taxon>
        <taxon>Clostridiaceae</taxon>
        <taxon>Clostridium</taxon>
    </lineage>
</organism>
<keyword evidence="3" id="KW-1185">Reference proteome</keyword>
<reference evidence="2 3" key="1">
    <citation type="submission" date="2024-11" db="EMBL/GenBank/DDBJ databases">
        <authorList>
            <person name="Heng Y.C."/>
            <person name="Lim A.C.H."/>
            <person name="Lee J.K.Y."/>
            <person name="Kittelmann S."/>
        </authorList>
    </citation>
    <scope>NUCLEOTIDE SEQUENCE [LARGE SCALE GENOMIC DNA]</scope>
    <source>
        <strain evidence="2 3">WILCCON 0202</strain>
    </source>
</reference>
<dbReference type="EMBL" id="JBJHZY010000001">
    <property type="protein sequence ID" value="MFL0268203.1"/>
    <property type="molecule type" value="Genomic_DNA"/>
</dbReference>
<protein>
    <submittedName>
        <fullName evidence="2">Uncharacterized protein</fullName>
    </submittedName>
</protein>
<feature type="compositionally biased region" description="Low complexity" evidence="1">
    <location>
        <begin position="1"/>
        <end position="12"/>
    </location>
</feature>
<evidence type="ECO:0000313" key="3">
    <source>
        <dbReference type="Proteomes" id="UP001623661"/>
    </source>
</evidence>
<gene>
    <name evidence="2" type="ORF">ACJDUH_08815</name>
</gene>
<accession>A0ABW8TSW4</accession>
<sequence>MSSKNNKNNDNKTSNKKKANPITMEVKSNAREAVKGLPKV</sequence>
<proteinExistence type="predicted"/>
<dbReference type="Proteomes" id="UP001623661">
    <property type="component" value="Unassembled WGS sequence"/>
</dbReference>
<dbReference type="RefSeq" id="WP_406764782.1">
    <property type="nucleotide sequence ID" value="NZ_JBJHZY010000001.1"/>
</dbReference>
<feature type="region of interest" description="Disordered" evidence="1">
    <location>
        <begin position="1"/>
        <end position="40"/>
    </location>
</feature>
<evidence type="ECO:0000313" key="2">
    <source>
        <dbReference type="EMBL" id="MFL0268203.1"/>
    </source>
</evidence>
<comment type="caution">
    <text evidence="2">The sequence shown here is derived from an EMBL/GenBank/DDBJ whole genome shotgun (WGS) entry which is preliminary data.</text>
</comment>